<keyword evidence="8" id="KW-0862">Zinc</keyword>
<proteinExistence type="predicted"/>
<dbReference type="EC" id="2.3.2.27" evidence="3"/>
<gene>
    <name evidence="11" type="primary">LOC110798875</name>
</gene>
<name>A0A9R0K601_SPIOL</name>
<keyword evidence="10" id="KW-1185">Reference proteome</keyword>
<dbReference type="InterPro" id="IPR004331">
    <property type="entry name" value="SPX_dom"/>
</dbReference>
<evidence type="ECO:0000256" key="2">
    <source>
        <dbReference type="ARBA" id="ARBA00004906"/>
    </source>
</evidence>
<reference evidence="11" key="2">
    <citation type="submission" date="2025-08" db="UniProtKB">
        <authorList>
            <consortium name="RefSeq"/>
        </authorList>
    </citation>
    <scope>IDENTIFICATION</scope>
    <source>
        <tissue evidence="11">Leaf</tissue>
    </source>
</reference>
<evidence type="ECO:0000256" key="6">
    <source>
        <dbReference type="ARBA" id="ARBA00022771"/>
    </source>
</evidence>
<dbReference type="Proteomes" id="UP000813463">
    <property type="component" value="Chromosome 6"/>
</dbReference>
<dbReference type="PANTHER" id="PTHR46764:SF1">
    <property type="entry name" value="E3 UBIQUITIN-PROTEIN LIGASE NLA"/>
    <property type="match status" value="1"/>
</dbReference>
<dbReference type="GO" id="GO:0061630">
    <property type="term" value="F:ubiquitin protein ligase activity"/>
    <property type="evidence" value="ECO:0007669"/>
    <property type="project" value="UniProtKB-EC"/>
</dbReference>
<evidence type="ECO:0000256" key="1">
    <source>
        <dbReference type="ARBA" id="ARBA00000900"/>
    </source>
</evidence>
<accession>A0A9R0K601</accession>
<evidence type="ECO:0000256" key="7">
    <source>
        <dbReference type="ARBA" id="ARBA00022786"/>
    </source>
</evidence>
<keyword evidence="4" id="KW-0808">Transferase</keyword>
<dbReference type="CDD" id="cd14482">
    <property type="entry name" value="SPX_BAH1-like"/>
    <property type="match status" value="1"/>
</dbReference>
<evidence type="ECO:0000259" key="9">
    <source>
        <dbReference type="PROSITE" id="PS51382"/>
    </source>
</evidence>
<evidence type="ECO:0000256" key="5">
    <source>
        <dbReference type="ARBA" id="ARBA00022723"/>
    </source>
</evidence>
<keyword evidence="6" id="KW-0863">Zinc-finger</keyword>
<evidence type="ECO:0000313" key="11">
    <source>
        <dbReference type="RefSeq" id="XP_021859764.1"/>
    </source>
</evidence>
<protein>
    <recommendedName>
        <fullName evidence="3">RING-type E3 ubiquitin transferase</fullName>
        <ecNumber evidence="3">2.3.2.27</ecNumber>
    </recommendedName>
</protein>
<dbReference type="InterPro" id="IPR033326">
    <property type="entry name" value="BAH1"/>
</dbReference>
<evidence type="ECO:0000256" key="3">
    <source>
        <dbReference type="ARBA" id="ARBA00012483"/>
    </source>
</evidence>
<keyword evidence="7" id="KW-0833">Ubl conjugation pathway</keyword>
<comment type="catalytic activity">
    <reaction evidence="1">
        <text>S-ubiquitinyl-[E2 ubiquitin-conjugating enzyme]-L-cysteine + [acceptor protein]-L-lysine = [E2 ubiquitin-conjugating enzyme]-L-cysteine + N(6)-ubiquitinyl-[acceptor protein]-L-lysine.</text>
        <dbReference type="EC" id="2.3.2.27"/>
    </reaction>
</comment>
<dbReference type="GO" id="GO:0008270">
    <property type="term" value="F:zinc ion binding"/>
    <property type="evidence" value="ECO:0007669"/>
    <property type="project" value="UniProtKB-KW"/>
</dbReference>
<organism evidence="10 11">
    <name type="scientific">Spinacia oleracea</name>
    <name type="common">Spinach</name>
    <dbReference type="NCBI Taxonomy" id="3562"/>
    <lineage>
        <taxon>Eukaryota</taxon>
        <taxon>Viridiplantae</taxon>
        <taxon>Streptophyta</taxon>
        <taxon>Embryophyta</taxon>
        <taxon>Tracheophyta</taxon>
        <taxon>Spermatophyta</taxon>
        <taxon>Magnoliopsida</taxon>
        <taxon>eudicotyledons</taxon>
        <taxon>Gunneridae</taxon>
        <taxon>Pentapetalae</taxon>
        <taxon>Caryophyllales</taxon>
        <taxon>Chenopodiaceae</taxon>
        <taxon>Chenopodioideae</taxon>
        <taxon>Anserineae</taxon>
        <taxon>Spinacia</taxon>
    </lineage>
</organism>
<comment type="pathway">
    <text evidence="2">Protein modification; protein ubiquitination.</text>
</comment>
<sequence length="226" mass="26096">MKFCKTYQEYMQNWEREFPGVGFKNLKKILKNCRQDIDSHNSHNDENGHIISSNCPHQCSVCDGTFFPSLLKEMSDVVGCFNERAQKLLALHLATGFKKYYVWCKGKQNHKSLIEEGEDLVTYAMINAIAVRKILKKYDKVHYSKQGQAFKSRAQSMHIEILQSPWLCELMAFHINLRDKKAKTRMGSYLFEDCSLKFTDGKPSLTCELFDSVKVDLDLTCSICLP</sequence>
<dbReference type="PROSITE" id="PS51382">
    <property type="entry name" value="SPX"/>
    <property type="match status" value="1"/>
</dbReference>
<dbReference type="GeneID" id="110798875"/>
<evidence type="ECO:0000256" key="8">
    <source>
        <dbReference type="ARBA" id="ARBA00022833"/>
    </source>
</evidence>
<reference evidence="10" key="1">
    <citation type="journal article" date="2021" name="Nat. Commun.">
        <title>Genomic analyses provide insights into spinach domestication and the genetic basis of agronomic traits.</title>
        <authorList>
            <person name="Cai X."/>
            <person name="Sun X."/>
            <person name="Xu C."/>
            <person name="Sun H."/>
            <person name="Wang X."/>
            <person name="Ge C."/>
            <person name="Zhang Z."/>
            <person name="Wang Q."/>
            <person name="Fei Z."/>
            <person name="Jiao C."/>
            <person name="Wang Q."/>
        </authorList>
    </citation>
    <scope>NUCLEOTIDE SEQUENCE [LARGE SCALE GENOMIC DNA]</scope>
    <source>
        <strain evidence="10">cv. Varoflay</strain>
    </source>
</reference>
<dbReference type="RefSeq" id="XP_021859764.1">
    <property type="nucleotide sequence ID" value="XM_022004072.2"/>
</dbReference>
<dbReference type="PANTHER" id="PTHR46764">
    <property type="entry name" value="E3 UBIQUITIN-PROTEIN LIGASE BAH1"/>
    <property type="match status" value="1"/>
</dbReference>
<evidence type="ECO:0000256" key="4">
    <source>
        <dbReference type="ARBA" id="ARBA00022679"/>
    </source>
</evidence>
<keyword evidence="5" id="KW-0479">Metal-binding</keyword>
<feature type="domain" description="SPX" evidence="9">
    <location>
        <begin position="1"/>
        <end position="152"/>
    </location>
</feature>
<dbReference type="AlphaFoldDB" id="A0A9R0K601"/>
<evidence type="ECO:0000313" key="10">
    <source>
        <dbReference type="Proteomes" id="UP000813463"/>
    </source>
</evidence>